<organism evidence="1 2">
    <name type="scientific">Strongylus vulgaris</name>
    <name type="common">Blood worm</name>
    <dbReference type="NCBI Taxonomy" id="40348"/>
    <lineage>
        <taxon>Eukaryota</taxon>
        <taxon>Metazoa</taxon>
        <taxon>Ecdysozoa</taxon>
        <taxon>Nematoda</taxon>
        <taxon>Chromadorea</taxon>
        <taxon>Rhabditida</taxon>
        <taxon>Rhabditina</taxon>
        <taxon>Rhabditomorpha</taxon>
        <taxon>Strongyloidea</taxon>
        <taxon>Strongylidae</taxon>
        <taxon>Strongylus</taxon>
    </lineage>
</organism>
<proteinExistence type="predicted"/>
<keyword evidence="2" id="KW-1185">Reference proteome</keyword>
<protein>
    <recommendedName>
        <fullName evidence="3">Mitochondrial fission process protein 1</fullName>
    </recommendedName>
</protein>
<dbReference type="AlphaFoldDB" id="A0A3P7J8Y8"/>
<evidence type="ECO:0000313" key="2">
    <source>
        <dbReference type="Proteomes" id="UP000270094"/>
    </source>
</evidence>
<dbReference type="Proteomes" id="UP000270094">
    <property type="component" value="Unassembled WGS sequence"/>
</dbReference>
<sequence>MELEGSPIAKTSFYVYLGRSMNMENDLKEEVNWRRRAAWAAFGPVLYLCYAAETWPDTVAMSKALRTTTERWYDVF</sequence>
<evidence type="ECO:0008006" key="3">
    <source>
        <dbReference type="Google" id="ProtNLM"/>
    </source>
</evidence>
<name>A0A3P7J8Y8_STRVU</name>
<dbReference type="EMBL" id="UYYB01098455">
    <property type="protein sequence ID" value="VDM77113.1"/>
    <property type="molecule type" value="Genomic_DNA"/>
</dbReference>
<dbReference type="OrthoDB" id="5843067at2759"/>
<reference evidence="1 2" key="1">
    <citation type="submission" date="2018-11" db="EMBL/GenBank/DDBJ databases">
        <authorList>
            <consortium name="Pathogen Informatics"/>
        </authorList>
    </citation>
    <scope>NUCLEOTIDE SEQUENCE [LARGE SCALE GENOMIC DNA]</scope>
</reference>
<accession>A0A3P7J8Y8</accession>
<evidence type="ECO:0000313" key="1">
    <source>
        <dbReference type="EMBL" id="VDM77113.1"/>
    </source>
</evidence>
<gene>
    <name evidence="1" type="ORF">SVUK_LOCUS12111</name>
</gene>